<comment type="cofactor">
    <cofactor evidence="1">
        <name>Mg(2+)</name>
        <dbReference type="ChEBI" id="CHEBI:18420"/>
    </cofactor>
</comment>
<keyword evidence="8" id="KW-0472">Membrane</keyword>
<evidence type="ECO:0000256" key="7">
    <source>
        <dbReference type="ARBA" id="ARBA00022842"/>
    </source>
</evidence>
<keyword evidence="4 14" id="KW-0436">Ligase</keyword>
<comment type="pathway">
    <text evidence="3">Lipid metabolism; fatty acid beta-oxidation.</text>
</comment>
<evidence type="ECO:0000313" key="15">
    <source>
        <dbReference type="Proteomes" id="UP000201838"/>
    </source>
</evidence>
<dbReference type="InterPro" id="IPR020845">
    <property type="entry name" value="AMP-binding_CS"/>
</dbReference>
<dbReference type="GO" id="GO:0016020">
    <property type="term" value="C:membrane"/>
    <property type="evidence" value="ECO:0007669"/>
    <property type="project" value="UniProtKB-SubCell"/>
</dbReference>
<evidence type="ECO:0000259" key="12">
    <source>
        <dbReference type="Pfam" id="PF00501"/>
    </source>
</evidence>
<dbReference type="InterPro" id="IPR050237">
    <property type="entry name" value="ATP-dep_AMP-bd_enzyme"/>
</dbReference>
<keyword evidence="7" id="KW-0460">Magnesium</keyword>
<feature type="domain" description="AMP-binding enzyme C-terminal" evidence="13">
    <location>
        <begin position="482"/>
        <end position="556"/>
    </location>
</feature>
<dbReference type="AlphaFoldDB" id="A0A238IXT9"/>
<name>A0A238IXT9_9RHOB</name>
<dbReference type="Pfam" id="PF13193">
    <property type="entry name" value="AMP-binding_C"/>
    <property type="match status" value="1"/>
</dbReference>
<dbReference type="Proteomes" id="UP000201838">
    <property type="component" value="Unassembled WGS sequence"/>
</dbReference>
<dbReference type="InterPro" id="IPR042099">
    <property type="entry name" value="ANL_N_sf"/>
</dbReference>
<dbReference type="PANTHER" id="PTHR43767:SF8">
    <property type="entry name" value="LONG-CHAIN-FATTY-ACID--COA LIGASE"/>
    <property type="match status" value="1"/>
</dbReference>
<evidence type="ECO:0000256" key="3">
    <source>
        <dbReference type="ARBA" id="ARBA00005005"/>
    </source>
</evidence>
<proteinExistence type="predicted"/>
<evidence type="ECO:0000259" key="13">
    <source>
        <dbReference type="Pfam" id="PF13193"/>
    </source>
</evidence>
<dbReference type="FunFam" id="3.30.300.30:FF:000006">
    <property type="entry name" value="Long-chain-fatty-acid--CoA ligase FadD"/>
    <property type="match status" value="1"/>
</dbReference>
<evidence type="ECO:0000256" key="4">
    <source>
        <dbReference type="ARBA" id="ARBA00022598"/>
    </source>
</evidence>
<dbReference type="InterPro" id="IPR000873">
    <property type="entry name" value="AMP-dep_synth/lig_dom"/>
</dbReference>
<dbReference type="Gene3D" id="3.30.300.30">
    <property type="match status" value="1"/>
</dbReference>
<dbReference type="CDD" id="cd05936">
    <property type="entry name" value="FC-FACS_FadD_like"/>
    <property type="match status" value="1"/>
</dbReference>
<accession>A0A238IXT9</accession>
<evidence type="ECO:0000256" key="5">
    <source>
        <dbReference type="ARBA" id="ARBA00022741"/>
    </source>
</evidence>
<evidence type="ECO:0000256" key="9">
    <source>
        <dbReference type="ARBA" id="ARBA00026121"/>
    </source>
</evidence>
<organism evidence="14 15">
    <name type="scientific">Boseongicola aestuarii</name>
    <dbReference type="NCBI Taxonomy" id="1470561"/>
    <lineage>
        <taxon>Bacteria</taxon>
        <taxon>Pseudomonadati</taxon>
        <taxon>Pseudomonadota</taxon>
        <taxon>Alphaproteobacteria</taxon>
        <taxon>Rhodobacterales</taxon>
        <taxon>Paracoccaceae</taxon>
        <taxon>Boseongicola</taxon>
    </lineage>
</organism>
<dbReference type="InterPro" id="IPR045851">
    <property type="entry name" value="AMP-bd_C_sf"/>
</dbReference>
<keyword evidence="5" id="KW-0547">Nucleotide-binding</keyword>
<keyword evidence="15" id="KW-1185">Reference proteome</keyword>
<evidence type="ECO:0000256" key="2">
    <source>
        <dbReference type="ARBA" id="ARBA00004170"/>
    </source>
</evidence>
<evidence type="ECO:0000256" key="6">
    <source>
        <dbReference type="ARBA" id="ARBA00022840"/>
    </source>
</evidence>
<evidence type="ECO:0000256" key="11">
    <source>
        <dbReference type="ARBA" id="ARBA00042773"/>
    </source>
</evidence>
<protein>
    <recommendedName>
        <fullName evidence="10">Long-chain-fatty-acid--CoA ligase</fullName>
        <ecNumber evidence="9">6.2.1.3</ecNumber>
    </recommendedName>
    <alternativeName>
        <fullName evidence="11">Long-chain acyl-CoA synthetase</fullName>
    </alternativeName>
</protein>
<gene>
    <name evidence="14" type="primary">fadD</name>
    <name evidence="14" type="ORF">BOA8489_00959</name>
</gene>
<dbReference type="OrthoDB" id="9803968at2"/>
<dbReference type="Gene3D" id="3.40.50.12780">
    <property type="entry name" value="N-terminal domain of ligase-like"/>
    <property type="match status" value="1"/>
</dbReference>
<dbReference type="GO" id="GO:0005524">
    <property type="term" value="F:ATP binding"/>
    <property type="evidence" value="ECO:0007669"/>
    <property type="project" value="UniProtKB-KW"/>
</dbReference>
<evidence type="ECO:0000256" key="8">
    <source>
        <dbReference type="ARBA" id="ARBA00023136"/>
    </source>
</evidence>
<reference evidence="14 15" key="1">
    <citation type="submission" date="2017-05" db="EMBL/GenBank/DDBJ databases">
        <authorList>
            <person name="Song R."/>
            <person name="Chenine A.L."/>
            <person name="Ruprecht R.M."/>
        </authorList>
    </citation>
    <scope>NUCLEOTIDE SEQUENCE [LARGE SCALE GENOMIC DNA]</scope>
    <source>
        <strain evidence="14 15">CECT 8489</strain>
    </source>
</reference>
<evidence type="ECO:0000313" key="14">
    <source>
        <dbReference type="EMBL" id="SMX22861.1"/>
    </source>
</evidence>
<dbReference type="InterPro" id="IPR025110">
    <property type="entry name" value="AMP-bd_C"/>
</dbReference>
<comment type="subcellular location">
    <subcellularLocation>
        <location evidence="2">Membrane</location>
        <topology evidence="2">Peripheral membrane protein</topology>
    </subcellularLocation>
</comment>
<evidence type="ECO:0000256" key="10">
    <source>
        <dbReference type="ARBA" id="ARBA00039545"/>
    </source>
</evidence>
<keyword evidence="6" id="KW-0067">ATP-binding</keyword>
<sequence>MTISERPWAAYYGPDVRPEIETASCRTIGDLIRSVAETYGKAPAFTTCLYNGMNGTLSFSQVDEMSDAFAVYLREVAGLNRGDRVAVQMPNCLSYPIAAFGVLKAGCVLVNVNPLYTAEEMAKQFADAEPHALVIVDMFADKVPEATKGHPIPNVIVTRIAEFLPKMPRGIVGLVQKHWDRSVKPIEIAHIRLPEALDVGRARRNENKIEVDAYFQDVSPDDVACLQYTGGTTGVAKGAMLTHTNLIMNMQQTMEMISVFKKGEEVALTALPLYHIFAFTVNLLGFYWLGARNVLIPNPRPLSNVKRAFENYKITWMSGVNTLFNGLCNEVWFTDSPPKHLKFASAGGMALQTAVARRWQDITGKPVLQGYGLTETSPILTFNPLGKVREGTIGIPLPSTDVICVDEAGVPVAPGERGEIATKGPQIMAGYWNKPEETANVMRDGWFLTGDIGVMDPDGYISIVDRKKDMVVVSGFNVYPNEIEDCLATHPGILESAVIGVPDDVTGEAVKAFVVKRDQSLTEADIRAHCKAHLTGYKIPKRVAFRDDLPKSNVGKILRKDLRTSETTQDAAE</sequence>
<dbReference type="GO" id="GO:0004467">
    <property type="term" value="F:long-chain fatty acid-CoA ligase activity"/>
    <property type="evidence" value="ECO:0007669"/>
    <property type="project" value="UniProtKB-EC"/>
</dbReference>
<dbReference type="Pfam" id="PF00501">
    <property type="entry name" value="AMP-binding"/>
    <property type="match status" value="1"/>
</dbReference>
<dbReference type="PANTHER" id="PTHR43767">
    <property type="entry name" value="LONG-CHAIN-FATTY-ACID--COA LIGASE"/>
    <property type="match status" value="1"/>
</dbReference>
<dbReference type="EC" id="6.2.1.3" evidence="9"/>
<feature type="domain" description="AMP-dependent synthetase/ligase" evidence="12">
    <location>
        <begin position="35"/>
        <end position="432"/>
    </location>
</feature>
<dbReference type="SUPFAM" id="SSF56801">
    <property type="entry name" value="Acetyl-CoA synthetase-like"/>
    <property type="match status" value="1"/>
</dbReference>
<evidence type="ECO:0000256" key="1">
    <source>
        <dbReference type="ARBA" id="ARBA00001946"/>
    </source>
</evidence>
<dbReference type="EMBL" id="FXXQ01000002">
    <property type="protein sequence ID" value="SMX22861.1"/>
    <property type="molecule type" value="Genomic_DNA"/>
</dbReference>
<dbReference type="RefSeq" id="WP_093972825.1">
    <property type="nucleotide sequence ID" value="NZ_FXXQ01000002.1"/>
</dbReference>
<dbReference type="PROSITE" id="PS00455">
    <property type="entry name" value="AMP_BINDING"/>
    <property type="match status" value="1"/>
</dbReference>